<accession>A0A383AZ59</accession>
<dbReference type="EMBL" id="UINC01195990">
    <property type="protein sequence ID" value="SVE12809.1"/>
    <property type="molecule type" value="Genomic_DNA"/>
</dbReference>
<keyword evidence="2" id="KW-1133">Transmembrane helix</keyword>
<evidence type="ECO:0000313" key="3">
    <source>
        <dbReference type="EMBL" id="SVE12809.1"/>
    </source>
</evidence>
<dbReference type="AlphaFoldDB" id="A0A383AZ59"/>
<protein>
    <submittedName>
        <fullName evidence="3">Uncharacterized protein</fullName>
    </submittedName>
</protein>
<evidence type="ECO:0000256" key="1">
    <source>
        <dbReference type="SAM" id="MobiDB-lite"/>
    </source>
</evidence>
<keyword evidence="2" id="KW-0472">Membrane</keyword>
<gene>
    <name evidence="3" type="ORF">METZ01_LOCUS465663</name>
</gene>
<proteinExistence type="predicted"/>
<feature type="transmembrane region" description="Helical" evidence="2">
    <location>
        <begin position="29"/>
        <end position="50"/>
    </location>
</feature>
<keyword evidence="2" id="KW-0812">Transmembrane</keyword>
<organism evidence="3">
    <name type="scientific">marine metagenome</name>
    <dbReference type="NCBI Taxonomy" id="408172"/>
    <lineage>
        <taxon>unclassified sequences</taxon>
        <taxon>metagenomes</taxon>
        <taxon>ecological metagenomes</taxon>
    </lineage>
</organism>
<sequence length="77" mass="8051">MSAGAVTLAFVRGWNLCHIRQVLEPCGPVTLALMVGSALQGIIVSVKVLLPTLMDSQKSRRASSAHGLAGNPLARRG</sequence>
<name>A0A383AZ59_9ZZZZ</name>
<reference evidence="3" key="1">
    <citation type="submission" date="2018-05" db="EMBL/GenBank/DDBJ databases">
        <authorList>
            <person name="Lanie J.A."/>
            <person name="Ng W.-L."/>
            <person name="Kazmierczak K.M."/>
            <person name="Andrzejewski T.M."/>
            <person name="Davidsen T.M."/>
            <person name="Wayne K.J."/>
            <person name="Tettelin H."/>
            <person name="Glass J.I."/>
            <person name="Rusch D."/>
            <person name="Podicherti R."/>
            <person name="Tsui H.-C.T."/>
            <person name="Winkler M.E."/>
        </authorList>
    </citation>
    <scope>NUCLEOTIDE SEQUENCE</scope>
</reference>
<evidence type="ECO:0000256" key="2">
    <source>
        <dbReference type="SAM" id="Phobius"/>
    </source>
</evidence>
<feature type="region of interest" description="Disordered" evidence="1">
    <location>
        <begin position="57"/>
        <end position="77"/>
    </location>
</feature>